<evidence type="ECO:0000313" key="11">
    <source>
        <dbReference type="Proteomes" id="UP000239872"/>
    </source>
</evidence>
<evidence type="ECO:0000256" key="9">
    <source>
        <dbReference type="ARBA" id="ARBA00023317"/>
    </source>
</evidence>
<dbReference type="RefSeq" id="WP_105038983.1">
    <property type="nucleotide sequence ID" value="NZ_PPSL01000002.1"/>
</dbReference>
<evidence type="ECO:0000256" key="3">
    <source>
        <dbReference type="ARBA" id="ARBA00022813"/>
    </source>
</evidence>
<comment type="caution">
    <text evidence="10">The sequence shown here is derived from an EMBL/GenBank/DDBJ whole genome shotgun (WGS) entry which is preliminary data.</text>
</comment>
<comment type="cofactor">
    <cofactor evidence="1">
        <name>pyruvate</name>
        <dbReference type="ChEBI" id="CHEBI:15361"/>
    </cofactor>
</comment>
<dbReference type="Gene3D" id="3.60.90.10">
    <property type="entry name" value="S-adenosylmethionine decarboxylase"/>
    <property type="match status" value="1"/>
</dbReference>
<evidence type="ECO:0000256" key="8">
    <source>
        <dbReference type="ARBA" id="ARBA00023270"/>
    </source>
</evidence>
<dbReference type="AlphaFoldDB" id="A0A2S7SZG4"/>
<evidence type="ECO:0000256" key="7">
    <source>
        <dbReference type="ARBA" id="ARBA00023239"/>
    </source>
</evidence>
<dbReference type="Proteomes" id="UP000239872">
    <property type="component" value="Unassembled WGS sequence"/>
</dbReference>
<sequence length="117" mass="13384">MNIYKPGLHIVSTFNCSEEKLTDAALCKIIFDKIITELSLQKVGEVYHTFPGSGYTAVVCLTESHVSIHTWPEHQLATFDVFLSSFERDNADRVKHFFDQVILMFEATVTDKQEITR</sequence>
<reference evidence="10 11" key="1">
    <citation type="submission" date="2018-01" db="EMBL/GenBank/DDBJ databases">
        <title>A novel member of the phylum Bacteroidetes isolated from glacier ice.</title>
        <authorList>
            <person name="Liu Q."/>
            <person name="Xin Y.-H."/>
        </authorList>
    </citation>
    <scope>NUCLEOTIDE SEQUENCE [LARGE SCALE GENOMIC DNA]</scope>
    <source>
        <strain evidence="10 11">RB1R16</strain>
    </source>
</reference>
<dbReference type="InterPro" id="IPR003826">
    <property type="entry name" value="AdoMetDC_fam_prok"/>
</dbReference>
<dbReference type="InterPro" id="IPR016067">
    <property type="entry name" value="S-AdoMet_deCO2ase_core"/>
</dbReference>
<keyword evidence="4" id="KW-0745">Spermidine biosynthesis</keyword>
<dbReference type="GO" id="GO:0005829">
    <property type="term" value="C:cytosol"/>
    <property type="evidence" value="ECO:0007669"/>
    <property type="project" value="TreeGrafter"/>
</dbReference>
<keyword evidence="3" id="KW-0068">Autocatalytic cleavage</keyword>
<keyword evidence="2" id="KW-0210">Decarboxylase</keyword>
<dbReference type="EMBL" id="PPSL01000002">
    <property type="protein sequence ID" value="PQJ12104.1"/>
    <property type="molecule type" value="Genomic_DNA"/>
</dbReference>
<evidence type="ECO:0000256" key="2">
    <source>
        <dbReference type="ARBA" id="ARBA00022793"/>
    </source>
</evidence>
<keyword evidence="7" id="KW-0456">Lyase</keyword>
<dbReference type="GO" id="GO:0008295">
    <property type="term" value="P:spermidine biosynthetic process"/>
    <property type="evidence" value="ECO:0007669"/>
    <property type="project" value="UniProtKB-KW"/>
</dbReference>
<dbReference type="SUPFAM" id="SSF56276">
    <property type="entry name" value="S-adenosylmethionine decarboxylase"/>
    <property type="match status" value="1"/>
</dbReference>
<dbReference type="PANTHER" id="PTHR33866">
    <property type="entry name" value="S-ADENOSYLMETHIONINE DECARBOXYLASE PROENZYME"/>
    <property type="match status" value="1"/>
</dbReference>
<dbReference type="Pfam" id="PF02675">
    <property type="entry name" value="AdoMet_dc"/>
    <property type="match status" value="1"/>
</dbReference>
<dbReference type="GO" id="GO:0004014">
    <property type="term" value="F:adenosylmethionine decarboxylase activity"/>
    <property type="evidence" value="ECO:0007669"/>
    <property type="project" value="InterPro"/>
</dbReference>
<keyword evidence="11" id="KW-1185">Reference proteome</keyword>
<organism evidence="10 11">
    <name type="scientific">Flavipsychrobacter stenotrophus</name>
    <dbReference type="NCBI Taxonomy" id="2077091"/>
    <lineage>
        <taxon>Bacteria</taxon>
        <taxon>Pseudomonadati</taxon>
        <taxon>Bacteroidota</taxon>
        <taxon>Chitinophagia</taxon>
        <taxon>Chitinophagales</taxon>
        <taxon>Chitinophagaceae</taxon>
        <taxon>Flavipsychrobacter</taxon>
    </lineage>
</organism>
<accession>A0A2S7SZG4</accession>
<gene>
    <name evidence="10" type="ORF">CJD36_009970</name>
</gene>
<dbReference type="PANTHER" id="PTHR33866:SF2">
    <property type="entry name" value="S-ADENOSYLMETHIONINE DECARBOXYLASE PROENZYME"/>
    <property type="match status" value="1"/>
</dbReference>
<evidence type="ECO:0000256" key="5">
    <source>
        <dbReference type="ARBA" id="ARBA00023115"/>
    </source>
</evidence>
<keyword evidence="8" id="KW-0704">Schiff base</keyword>
<evidence type="ECO:0000313" key="10">
    <source>
        <dbReference type="EMBL" id="PQJ12104.1"/>
    </source>
</evidence>
<name>A0A2S7SZG4_9BACT</name>
<protein>
    <submittedName>
        <fullName evidence="10">S-adenosylmethionine decarboxylase</fullName>
    </submittedName>
</protein>
<keyword evidence="9" id="KW-0670">Pyruvate</keyword>
<dbReference type="OrthoDB" id="9793120at2"/>
<keyword evidence="5" id="KW-0620">Polyamine biosynthesis</keyword>
<evidence type="ECO:0000256" key="1">
    <source>
        <dbReference type="ARBA" id="ARBA00001928"/>
    </source>
</evidence>
<evidence type="ECO:0000256" key="4">
    <source>
        <dbReference type="ARBA" id="ARBA00023066"/>
    </source>
</evidence>
<proteinExistence type="predicted"/>
<evidence type="ECO:0000256" key="6">
    <source>
        <dbReference type="ARBA" id="ARBA00023145"/>
    </source>
</evidence>
<keyword evidence="6" id="KW-0865">Zymogen</keyword>